<keyword evidence="2" id="KW-1185">Reference proteome</keyword>
<dbReference type="Proteomes" id="UP000814140">
    <property type="component" value="Unassembled WGS sequence"/>
</dbReference>
<organism evidence="1 2">
    <name type="scientific">Artomyces pyxidatus</name>
    <dbReference type="NCBI Taxonomy" id="48021"/>
    <lineage>
        <taxon>Eukaryota</taxon>
        <taxon>Fungi</taxon>
        <taxon>Dikarya</taxon>
        <taxon>Basidiomycota</taxon>
        <taxon>Agaricomycotina</taxon>
        <taxon>Agaricomycetes</taxon>
        <taxon>Russulales</taxon>
        <taxon>Auriscalpiaceae</taxon>
        <taxon>Artomyces</taxon>
    </lineage>
</organism>
<comment type="caution">
    <text evidence="1">The sequence shown here is derived from an EMBL/GenBank/DDBJ whole genome shotgun (WGS) entry which is preliminary data.</text>
</comment>
<reference evidence="1" key="1">
    <citation type="submission" date="2021-03" db="EMBL/GenBank/DDBJ databases">
        <authorList>
            <consortium name="DOE Joint Genome Institute"/>
            <person name="Ahrendt S."/>
            <person name="Looney B.P."/>
            <person name="Miyauchi S."/>
            <person name="Morin E."/>
            <person name="Drula E."/>
            <person name="Courty P.E."/>
            <person name="Chicoki N."/>
            <person name="Fauchery L."/>
            <person name="Kohler A."/>
            <person name="Kuo A."/>
            <person name="Labutti K."/>
            <person name="Pangilinan J."/>
            <person name="Lipzen A."/>
            <person name="Riley R."/>
            <person name="Andreopoulos W."/>
            <person name="He G."/>
            <person name="Johnson J."/>
            <person name="Barry K.W."/>
            <person name="Grigoriev I.V."/>
            <person name="Nagy L."/>
            <person name="Hibbett D."/>
            <person name="Henrissat B."/>
            <person name="Matheny P.B."/>
            <person name="Labbe J."/>
            <person name="Martin F."/>
        </authorList>
    </citation>
    <scope>NUCLEOTIDE SEQUENCE</scope>
    <source>
        <strain evidence="1">HHB10654</strain>
    </source>
</reference>
<protein>
    <submittedName>
        <fullName evidence="1">Uncharacterized protein</fullName>
    </submittedName>
</protein>
<reference evidence="1" key="2">
    <citation type="journal article" date="2022" name="New Phytol.">
        <title>Evolutionary transition to the ectomycorrhizal habit in the genomes of a hyperdiverse lineage of mushroom-forming fungi.</title>
        <authorList>
            <person name="Looney B."/>
            <person name="Miyauchi S."/>
            <person name="Morin E."/>
            <person name="Drula E."/>
            <person name="Courty P.E."/>
            <person name="Kohler A."/>
            <person name="Kuo A."/>
            <person name="LaButti K."/>
            <person name="Pangilinan J."/>
            <person name="Lipzen A."/>
            <person name="Riley R."/>
            <person name="Andreopoulos W."/>
            <person name="He G."/>
            <person name="Johnson J."/>
            <person name="Nolan M."/>
            <person name="Tritt A."/>
            <person name="Barry K.W."/>
            <person name="Grigoriev I.V."/>
            <person name="Nagy L.G."/>
            <person name="Hibbett D."/>
            <person name="Henrissat B."/>
            <person name="Matheny P.B."/>
            <person name="Labbe J."/>
            <person name="Martin F.M."/>
        </authorList>
    </citation>
    <scope>NUCLEOTIDE SEQUENCE</scope>
    <source>
        <strain evidence="1">HHB10654</strain>
    </source>
</reference>
<accession>A0ACB8TI91</accession>
<evidence type="ECO:0000313" key="1">
    <source>
        <dbReference type="EMBL" id="KAI0068139.1"/>
    </source>
</evidence>
<sequence>MLSTLRRRHRCLLLLAVILDVLNFIAYRAPLYSSVVFLSISIASSSNRASWGGIASRRGATRPLMLDRKMELYHIVLGWPCFGLASTSGRLSSLMSGLGRAEDAVVPQAWRKLG</sequence>
<name>A0ACB8TI91_9AGAM</name>
<proteinExistence type="predicted"/>
<evidence type="ECO:0000313" key="2">
    <source>
        <dbReference type="Proteomes" id="UP000814140"/>
    </source>
</evidence>
<dbReference type="EMBL" id="MU277188">
    <property type="protein sequence ID" value="KAI0068139.1"/>
    <property type="molecule type" value="Genomic_DNA"/>
</dbReference>
<gene>
    <name evidence="1" type="ORF">BV25DRAFT_1818510</name>
</gene>